<protein>
    <submittedName>
        <fullName evidence="3">Low-density lipoprotein receptor</fullName>
    </submittedName>
</protein>
<dbReference type="SUPFAM" id="SSF57424">
    <property type="entry name" value="LDL receptor-like module"/>
    <property type="match status" value="2"/>
</dbReference>
<evidence type="ECO:0000313" key="4">
    <source>
        <dbReference type="Proteomes" id="UP001152320"/>
    </source>
</evidence>
<comment type="caution">
    <text evidence="2">Lacks conserved residue(s) required for the propagation of feature annotation.</text>
</comment>
<keyword evidence="3" id="KW-0449">Lipoprotein</keyword>
<keyword evidence="4" id="KW-1185">Reference proteome</keyword>
<name>A0A9Q1CBA7_HOLLE</name>
<dbReference type="EMBL" id="JAIZAY010000005">
    <property type="protein sequence ID" value="KAJ8041767.1"/>
    <property type="molecule type" value="Genomic_DNA"/>
</dbReference>
<keyword evidence="3" id="KW-0675">Receptor</keyword>
<accession>A0A9Q1CBA7</accession>
<reference evidence="3" key="1">
    <citation type="submission" date="2021-10" db="EMBL/GenBank/DDBJ databases">
        <title>Tropical sea cucumber genome reveals ecological adaptation and Cuvierian tubules defense mechanism.</title>
        <authorList>
            <person name="Chen T."/>
        </authorList>
    </citation>
    <scope>NUCLEOTIDE SEQUENCE</scope>
    <source>
        <strain evidence="3">Nanhai2018</strain>
        <tissue evidence="3">Muscle</tissue>
    </source>
</reference>
<dbReference type="Gene3D" id="4.10.400.10">
    <property type="entry name" value="Low-density Lipoprotein Receptor"/>
    <property type="match status" value="2"/>
</dbReference>
<feature type="disulfide bond" evidence="2">
    <location>
        <begin position="80"/>
        <end position="98"/>
    </location>
</feature>
<evidence type="ECO:0000313" key="3">
    <source>
        <dbReference type="EMBL" id="KAJ8041767.1"/>
    </source>
</evidence>
<keyword evidence="1 2" id="KW-1015">Disulfide bond</keyword>
<evidence type="ECO:0000256" key="2">
    <source>
        <dbReference type="PROSITE-ProRule" id="PRU00124"/>
    </source>
</evidence>
<comment type="caution">
    <text evidence="3">The sequence shown here is derived from an EMBL/GenBank/DDBJ whole genome shotgun (WGS) entry which is preliminary data.</text>
</comment>
<dbReference type="CDD" id="cd00112">
    <property type="entry name" value="LDLa"/>
    <property type="match status" value="1"/>
</dbReference>
<dbReference type="PROSITE" id="PS50068">
    <property type="entry name" value="LDLRA_2"/>
    <property type="match status" value="2"/>
</dbReference>
<evidence type="ECO:0000256" key="1">
    <source>
        <dbReference type="ARBA" id="ARBA00023157"/>
    </source>
</evidence>
<dbReference type="OrthoDB" id="2019384at2759"/>
<dbReference type="Pfam" id="PF00057">
    <property type="entry name" value="Ldl_recept_a"/>
    <property type="match status" value="1"/>
</dbReference>
<proteinExistence type="predicted"/>
<dbReference type="AlphaFoldDB" id="A0A9Q1CBA7"/>
<dbReference type="InterPro" id="IPR002172">
    <property type="entry name" value="LDrepeatLR_classA_rpt"/>
</dbReference>
<dbReference type="InterPro" id="IPR036055">
    <property type="entry name" value="LDL_receptor-like_sf"/>
</dbReference>
<organism evidence="3 4">
    <name type="scientific">Holothuria leucospilota</name>
    <name type="common">Black long sea cucumber</name>
    <name type="synonym">Mertensiothuria leucospilota</name>
    <dbReference type="NCBI Taxonomy" id="206669"/>
    <lineage>
        <taxon>Eukaryota</taxon>
        <taxon>Metazoa</taxon>
        <taxon>Echinodermata</taxon>
        <taxon>Eleutherozoa</taxon>
        <taxon>Echinozoa</taxon>
        <taxon>Holothuroidea</taxon>
        <taxon>Aspidochirotacea</taxon>
        <taxon>Aspidochirotida</taxon>
        <taxon>Holothuriidae</taxon>
        <taxon>Holothuria</taxon>
    </lineage>
</organism>
<sequence length="184" mass="21047">MKDVERLQIYLTEFQSHKTKYEMLQIKNLVTFVVFFAMVQSQPRKEVPYLRSYARDLPLTFPCDSLEAKRAEDSGNLFHCNAALCTDRKFVCDSIIDCPNFADENAENCRSDWNEYCAIITKPDNGKPFNATFCENGMCITECDVCDGRFLDCSDASDELFCTVSQRPDPGRCEQYDTGLPEGF</sequence>
<gene>
    <name evidence="3" type="ORF">HOLleu_12672</name>
</gene>
<dbReference type="SMART" id="SM00192">
    <property type="entry name" value="LDLa"/>
    <property type="match status" value="2"/>
</dbReference>
<dbReference type="Proteomes" id="UP001152320">
    <property type="component" value="Chromosome 5"/>
</dbReference>